<dbReference type="Pfam" id="PF00722">
    <property type="entry name" value="Glyco_hydro_16"/>
    <property type="match status" value="1"/>
</dbReference>
<dbReference type="Proteomes" id="UP001519460">
    <property type="component" value="Unassembled WGS sequence"/>
</dbReference>
<feature type="signal peptide" evidence="2">
    <location>
        <begin position="1"/>
        <end position="17"/>
    </location>
</feature>
<evidence type="ECO:0000313" key="4">
    <source>
        <dbReference type="EMBL" id="KAK7481872.1"/>
    </source>
</evidence>
<dbReference type="InterPro" id="IPR050546">
    <property type="entry name" value="Glycosyl_Hydrlase_16"/>
</dbReference>
<accession>A0ABD0K494</accession>
<proteinExistence type="inferred from homology"/>
<reference evidence="4 5" key="1">
    <citation type="journal article" date="2023" name="Sci. Data">
        <title>Genome assembly of the Korean intertidal mud-creeper Batillaria attramentaria.</title>
        <authorList>
            <person name="Patra A.K."/>
            <person name="Ho P.T."/>
            <person name="Jun S."/>
            <person name="Lee S.J."/>
            <person name="Kim Y."/>
            <person name="Won Y.J."/>
        </authorList>
    </citation>
    <scope>NUCLEOTIDE SEQUENCE [LARGE SCALE GENOMIC DNA]</scope>
    <source>
        <strain evidence="4">Wonlab-2016</strain>
    </source>
</reference>
<dbReference type="AlphaFoldDB" id="A0ABD0K494"/>
<dbReference type="Gene3D" id="2.60.120.200">
    <property type="match status" value="1"/>
</dbReference>
<evidence type="ECO:0000256" key="1">
    <source>
        <dbReference type="ARBA" id="ARBA00006865"/>
    </source>
</evidence>
<dbReference type="PROSITE" id="PS51762">
    <property type="entry name" value="GH16_2"/>
    <property type="match status" value="1"/>
</dbReference>
<organism evidence="4 5">
    <name type="scientific">Batillaria attramentaria</name>
    <dbReference type="NCBI Taxonomy" id="370345"/>
    <lineage>
        <taxon>Eukaryota</taxon>
        <taxon>Metazoa</taxon>
        <taxon>Spiralia</taxon>
        <taxon>Lophotrochozoa</taxon>
        <taxon>Mollusca</taxon>
        <taxon>Gastropoda</taxon>
        <taxon>Caenogastropoda</taxon>
        <taxon>Sorbeoconcha</taxon>
        <taxon>Cerithioidea</taxon>
        <taxon>Batillariidae</taxon>
        <taxon>Batillaria</taxon>
    </lineage>
</organism>
<dbReference type="InterPro" id="IPR000757">
    <property type="entry name" value="Beta-glucanase-like"/>
</dbReference>
<evidence type="ECO:0000313" key="5">
    <source>
        <dbReference type="Proteomes" id="UP001519460"/>
    </source>
</evidence>
<dbReference type="PANTHER" id="PTHR10963:SF55">
    <property type="entry name" value="GLYCOSIDE HYDROLASE FAMILY 16 PROTEIN"/>
    <property type="match status" value="1"/>
</dbReference>
<dbReference type="InterPro" id="IPR013320">
    <property type="entry name" value="ConA-like_dom_sf"/>
</dbReference>
<comment type="caution">
    <text evidence="4">The sequence shown here is derived from an EMBL/GenBank/DDBJ whole genome shotgun (WGS) entry which is preliminary data.</text>
</comment>
<comment type="similarity">
    <text evidence="1">Belongs to the glycosyl hydrolase 16 family.</text>
</comment>
<sequence>MIKLACLLCIAFTVAQGRRHEDFSHQGDSEDQADPKAISLIPNSPRFLHRRATTVLYEDFSSGHINPSRWHPEVSALGTSPYHMEMWTPDPKNCYVKNGVLYLKPTLTEDHFGNNFLHNGHLNMASEWGTCTYAQQYCTAHGWNLHEQGYKIRPIMSCQLNSNVHIKYGKVEVVAQLSMGDWLQSAIWMMPITPYVYGEWPRTGEIDIVEAMGNRHQTDQSGKTRSNDVAFSHIHYGASVDHHIAPGAEYTLPNAMFGQGFHKWWVDWTERHIIIGVDDHTILALNTPTDGYWHNSHFPDTLQNVWANGGWNAPFDQPFFLILSNSVGSTMFWDSFVNHPYAKPWSSHEGEENAMQKFWAARHLWEPTWQGEQAALKVRSVKMQQY</sequence>
<feature type="domain" description="GH16" evidence="3">
    <location>
        <begin position="110"/>
        <end position="344"/>
    </location>
</feature>
<evidence type="ECO:0000259" key="3">
    <source>
        <dbReference type="PROSITE" id="PS51762"/>
    </source>
</evidence>
<keyword evidence="5" id="KW-1185">Reference proteome</keyword>
<feature type="chain" id="PRO_5044869370" description="GH16 domain-containing protein" evidence="2">
    <location>
        <begin position="18"/>
        <end position="386"/>
    </location>
</feature>
<protein>
    <recommendedName>
        <fullName evidence="3">GH16 domain-containing protein</fullName>
    </recommendedName>
</protein>
<gene>
    <name evidence="4" type="ORF">BaRGS_00026898</name>
</gene>
<dbReference type="PANTHER" id="PTHR10963">
    <property type="entry name" value="GLYCOSYL HYDROLASE-RELATED"/>
    <property type="match status" value="1"/>
</dbReference>
<name>A0ABD0K494_9CAEN</name>
<dbReference type="EMBL" id="JACVVK020000255">
    <property type="protein sequence ID" value="KAK7481872.1"/>
    <property type="molecule type" value="Genomic_DNA"/>
</dbReference>
<dbReference type="SUPFAM" id="SSF49899">
    <property type="entry name" value="Concanavalin A-like lectins/glucanases"/>
    <property type="match status" value="1"/>
</dbReference>
<evidence type="ECO:0000256" key="2">
    <source>
        <dbReference type="SAM" id="SignalP"/>
    </source>
</evidence>
<keyword evidence="2" id="KW-0732">Signal</keyword>